<dbReference type="RefSeq" id="WP_089961058.1">
    <property type="nucleotide sequence ID" value="NZ_FOFR01000030.1"/>
</dbReference>
<gene>
    <name evidence="2" type="ORF">SAMN05216188_13077</name>
</gene>
<dbReference type="Proteomes" id="UP000199352">
    <property type="component" value="Unassembled WGS sequence"/>
</dbReference>
<reference evidence="3" key="1">
    <citation type="submission" date="2016-10" db="EMBL/GenBank/DDBJ databases">
        <authorList>
            <person name="Varghese N."/>
            <person name="Submissions S."/>
        </authorList>
    </citation>
    <scope>NUCLEOTIDE SEQUENCE [LARGE SCALE GENOMIC DNA]</scope>
    <source>
        <strain evidence="3">CGMCC 4.3525</strain>
    </source>
</reference>
<proteinExistence type="predicted"/>
<evidence type="ECO:0000313" key="2">
    <source>
        <dbReference type="EMBL" id="SES28830.1"/>
    </source>
</evidence>
<name>A0A1H9W4F0_9PSEU</name>
<sequence length="122" mass="13119">MTNTILSAAELDALLGGSAADWPGMGLTVVRGTPAAPEATGEVTVRHGEQIVGYTEQSPHHQGKRVYRAVITAGHHGVPFPAGFLPPDPLRAQHNERLRWLPEGHPDRPTEGTVRQNAYTEA</sequence>
<evidence type="ECO:0000313" key="3">
    <source>
        <dbReference type="Proteomes" id="UP000199352"/>
    </source>
</evidence>
<feature type="compositionally biased region" description="Basic and acidic residues" evidence="1">
    <location>
        <begin position="100"/>
        <end position="110"/>
    </location>
</feature>
<dbReference type="STRING" id="402600.SAMN05216188_13077"/>
<organism evidence="2 3">
    <name type="scientific">Lentzea xinjiangensis</name>
    <dbReference type="NCBI Taxonomy" id="402600"/>
    <lineage>
        <taxon>Bacteria</taxon>
        <taxon>Bacillati</taxon>
        <taxon>Actinomycetota</taxon>
        <taxon>Actinomycetes</taxon>
        <taxon>Pseudonocardiales</taxon>
        <taxon>Pseudonocardiaceae</taxon>
        <taxon>Lentzea</taxon>
    </lineage>
</organism>
<feature type="region of interest" description="Disordered" evidence="1">
    <location>
        <begin position="100"/>
        <end position="122"/>
    </location>
</feature>
<accession>A0A1H9W4F0</accession>
<feature type="compositionally biased region" description="Polar residues" evidence="1">
    <location>
        <begin position="113"/>
        <end position="122"/>
    </location>
</feature>
<keyword evidence="3" id="KW-1185">Reference proteome</keyword>
<dbReference type="EMBL" id="FOFR01000030">
    <property type="protein sequence ID" value="SES28830.1"/>
    <property type="molecule type" value="Genomic_DNA"/>
</dbReference>
<dbReference type="OrthoDB" id="5197804at2"/>
<evidence type="ECO:0000256" key="1">
    <source>
        <dbReference type="SAM" id="MobiDB-lite"/>
    </source>
</evidence>
<dbReference type="AlphaFoldDB" id="A0A1H9W4F0"/>
<protein>
    <submittedName>
        <fullName evidence="2">Uncharacterized protein</fullName>
    </submittedName>
</protein>